<feature type="transmembrane region" description="Helical" evidence="1">
    <location>
        <begin position="21"/>
        <end position="42"/>
    </location>
</feature>
<keyword evidence="1" id="KW-1133">Transmembrane helix</keyword>
<organism evidence="2 3">
    <name type="scientific">Panagrolaimus superbus</name>
    <dbReference type="NCBI Taxonomy" id="310955"/>
    <lineage>
        <taxon>Eukaryota</taxon>
        <taxon>Metazoa</taxon>
        <taxon>Ecdysozoa</taxon>
        <taxon>Nematoda</taxon>
        <taxon>Chromadorea</taxon>
        <taxon>Rhabditida</taxon>
        <taxon>Tylenchina</taxon>
        <taxon>Panagrolaimomorpha</taxon>
        <taxon>Panagrolaimoidea</taxon>
        <taxon>Panagrolaimidae</taxon>
        <taxon>Panagrolaimus</taxon>
    </lineage>
</organism>
<protein>
    <submittedName>
        <fullName evidence="3">Uncharacterized protein</fullName>
    </submittedName>
</protein>
<dbReference type="Proteomes" id="UP000887577">
    <property type="component" value="Unplaced"/>
</dbReference>
<evidence type="ECO:0000256" key="1">
    <source>
        <dbReference type="SAM" id="Phobius"/>
    </source>
</evidence>
<reference evidence="3" key="1">
    <citation type="submission" date="2022-11" db="UniProtKB">
        <authorList>
            <consortium name="WormBaseParasite"/>
        </authorList>
    </citation>
    <scope>IDENTIFICATION</scope>
</reference>
<keyword evidence="1" id="KW-0472">Membrane</keyword>
<keyword evidence="2" id="KW-1185">Reference proteome</keyword>
<dbReference type="WBParaSite" id="PSU_v2.g6258.t1">
    <property type="protein sequence ID" value="PSU_v2.g6258.t1"/>
    <property type="gene ID" value="PSU_v2.g6258"/>
</dbReference>
<sequence>MLERNRRRGGSKYSKKCCQTTCLLIITAMNLIGVIVLIILFACHKAQEFRRNPPIFTSTLSFEQLPPFPSTHFTRLTSDATHQLLRTEFFENHQLPQAIWIFSDNLRTAPCCEIETALTPTVYHEFTAPEESYSSSEPFTFEFSQPQQYTESMPPQYPPITVSLPKEDSVNDYFSGWGVTAPSTESYFTKEKSQNVIFTGNLKAKQLISNQIDRIIGPPSIKPSTDNFEIENKRFMEEEKLTSKSSPPSTAPNEFQLNTLNEKNTFSSEGGDYGETNINDNNIVTDLSISSKNLEKISSDEKEMNAKTQSTKTKESKIDKNVLLGIPKGII</sequence>
<dbReference type="AlphaFoldDB" id="A0A914Z1M4"/>
<keyword evidence="1" id="KW-0812">Transmembrane</keyword>
<evidence type="ECO:0000313" key="2">
    <source>
        <dbReference type="Proteomes" id="UP000887577"/>
    </source>
</evidence>
<evidence type="ECO:0000313" key="3">
    <source>
        <dbReference type="WBParaSite" id="PSU_v2.g6258.t1"/>
    </source>
</evidence>
<accession>A0A914Z1M4</accession>
<proteinExistence type="predicted"/>
<name>A0A914Z1M4_9BILA</name>